<keyword evidence="3 5" id="KW-1005">Bacterial flagellum biogenesis</keyword>
<dbReference type="Gene3D" id="2.60.40.4070">
    <property type="match status" value="1"/>
</dbReference>
<dbReference type="EMBL" id="LT670849">
    <property type="protein sequence ID" value="SHN67359.1"/>
    <property type="molecule type" value="Genomic_DNA"/>
</dbReference>
<evidence type="ECO:0000256" key="5">
    <source>
        <dbReference type="RuleBase" id="RU362076"/>
    </source>
</evidence>
<keyword evidence="9" id="KW-0969">Cilium</keyword>
<keyword evidence="10" id="KW-1185">Reference proteome</keyword>
<dbReference type="GO" id="GO:0044781">
    <property type="term" value="P:bacterial-type flagellum organization"/>
    <property type="evidence" value="ECO:0007669"/>
    <property type="project" value="UniProtKB-UniRule"/>
</dbReference>
<keyword evidence="9" id="KW-0966">Cell projection</keyword>
<evidence type="ECO:0000259" key="7">
    <source>
        <dbReference type="Pfam" id="PF13860"/>
    </source>
</evidence>
<dbReference type="Pfam" id="PF13860">
    <property type="entry name" value="FlgD_ig"/>
    <property type="match status" value="1"/>
</dbReference>
<keyword evidence="9" id="KW-0282">Flagellum</keyword>
<name>A0A1M7T9J6_9BRAD</name>
<gene>
    <name evidence="9" type="ORF">SAMN05444170_1173</name>
</gene>
<dbReference type="RefSeq" id="WP_072817082.1">
    <property type="nucleotide sequence ID" value="NZ_LT670849.1"/>
</dbReference>
<evidence type="ECO:0000256" key="1">
    <source>
        <dbReference type="ARBA" id="ARBA00010577"/>
    </source>
</evidence>
<evidence type="ECO:0000313" key="10">
    <source>
        <dbReference type="Proteomes" id="UP000184096"/>
    </source>
</evidence>
<dbReference type="Gene3D" id="2.30.30.910">
    <property type="match status" value="1"/>
</dbReference>
<accession>A0A1M7T9J6</accession>
<dbReference type="OrthoDB" id="9785233at2"/>
<dbReference type="InterPro" id="IPR005648">
    <property type="entry name" value="FlgD"/>
</dbReference>
<feature type="domain" description="FlgD/Vpr Ig-like" evidence="7">
    <location>
        <begin position="115"/>
        <end position="181"/>
    </location>
</feature>
<feature type="region of interest" description="Disordered" evidence="6">
    <location>
        <begin position="1"/>
        <end position="21"/>
    </location>
</feature>
<protein>
    <recommendedName>
        <fullName evidence="2 5">Basal-body rod modification protein FlgD</fullName>
    </recommendedName>
</protein>
<dbReference type="AlphaFoldDB" id="A0A1M7T9J6"/>
<dbReference type="InterPro" id="IPR025965">
    <property type="entry name" value="FlgD/Vpr_Ig-like"/>
</dbReference>
<evidence type="ECO:0000256" key="3">
    <source>
        <dbReference type="ARBA" id="ARBA00022795"/>
    </source>
</evidence>
<evidence type="ECO:0000259" key="8">
    <source>
        <dbReference type="Pfam" id="PF13861"/>
    </source>
</evidence>
<reference evidence="10" key="1">
    <citation type="submission" date="2016-11" db="EMBL/GenBank/DDBJ databases">
        <authorList>
            <person name="Varghese N."/>
            <person name="Submissions S."/>
        </authorList>
    </citation>
    <scope>NUCLEOTIDE SEQUENCE [LARGE SCALE GENOMIC DNA]</scope>
    <source>
        <strain evidence="10">GAS401</strain>
    </source>
</reference>
<organism evidence="9 10">
    <name type="scientific">Bradyrhizobium erythrophlei</name>
    <dbReference type="NCBI Taxonomy" id="1437360"/>
    <lineage>
        <taxon>Bacteria</taxon>
        <taxon>Pseudomonadati</taxon>
        <taxon>Pseudomonadota</taxon>
        <taxon>Alphaproteobacteria</taxon>
        <taxon>Hyphomicrobiales</taxon>
        <taxon>Nitrobacteraceae</taxon>
        <taxon>Bradyrhizobium</taxon>
    </lineage>
</organism>
<evidence type="ECO:0000256" key="6">
    <source>
        <dbReference type="SAM" id="MobiDB-lite"/>
    </source>
</evidence>
<evidence type="ECO:0000256" key="2">
    <source>
        <dbReference type="ARBA" id="ARBA00016013"/>
    </source>
</evidence>
<dbReference type="Pfam" id="PF03963">
    <property type="entry name" value="FlgD"/>
    <property type="match status" value="1"/>
</dbReference>
<feature type="domain" description="FlgD Tudor-like" evidence="8">
    <location>
        <begin position="91"/>
        <end position="222"/>
    </location>
</feature>
<dbReference type="Pfam" id="PF13861">
    <property type="entry name" value="FLgD_tudor"/>
    <property type="match status" value="1"/>
</dbReference>
<sequence>MTVVSGTTPQTSSSSSSSTANSANALANQQIAGNFQSFLQLLTTQLQNQNPLSPLDTNQFTQQLVEFAGVQQQINTNDSLSTLVSLQQTAQSSQALEFVGKTAVVKGSTTSLTSSKAAWGLNIASASTVTINITNSSGATVYTSSINANAGNNQTFTWNGLGTDGTQQPDGSYTLTATGKDSTGNSVGVSTEIQGVVSSVDLTQSPPLLSIGGQTFTVNQVQSIVN</sequence>
<dbReference type="InterPro" id="IPR025963">
    <property type="entry name" value="FLgD_Tudor"/>
</dbReference>
<comment type="function">
    <text evidence="4 5">Required for flagellar hook formation. May act as a scaffolding protein.</text>
</comment>
<evidence type="ECO:0000313" key="9">
    <source>
        <dbReference type="EMBL" id="SHN67359.1"/>
    </source>
</evidence>
<comment type="similarity">
    <text evidence="1 5">Belongs to the FlgD family.</text>
</comment>
<proteinExistence type="inferred from homology"/>
<evidence type="ECO:0000256" key="4">
    <source>
        <dbReference type="ARBA" id="ARBA00024746"/>
    </source>
</evidence>
<dbReference type="Proteomes" id="UP000184096">
    <property type="component" value="Chromosome I"/>
</dbReference>